<dbReference type="STRING" id="1122938.SAMN05660772_02797"/>
<sequence>MSKNEIIAYKGFNKDLQCRDYQYEIGKTFKHKGKVEACESG</sequence>
<gene>
    <name evidence="2" type="ORF">SAMN05660772_02797</name>
</gene>
<evidence type="ECO:0000313" key="3">
    <source>
        <dbReference type="Proteomes" id="UP000192408"/>
    </source>
</evidence>
<name>A0A1W1V3X1_9PAST</name>
<dbReference type="InterPro" id="IPR056083">
    <property type="entry name" value="DUF7666"/>
</dbReference>
<dbReference type="Pfam" id="PF24703">
    <property type="entry name" value="DUF7666"/>
    <property type="match status" value="1"/>
</dbReference>
<feature type="domain" description="DUF7666" evidence="1">
    <location>
        <begin position="6"/>
        <end position="41"/>
    </location>
</feature>
<dbReference type="Proteomes" id="UP000192408">
    <property type="component" value="Unassembled WGS sequence"/>
</dbReference>
<proteinExistence type="predicted"/>
<reference evidence="3" key="1">
    <citation type="submission" date="2017-04" db="EMBL/GenBank/DDBJ databases">
        <authorList>
            <person name="Varghese N."/>
            <person name="Submissions S."/>
        </authorList>
    </citation>
    <scope>NUCLEOTIDE SEQUENCE [LARGE SCALE GENOMIC DNA]</scope>
    <source>
        <strain evidence="3">DSM 23072</strain>
    </source>
</reference>
<evidence type="ECO:0000259" key="1">
    <source>
        <dbReference type="Pfam" id="PF24703"/>
    </source>
</evidence>
<dbReference type="AlphaFoldDB" id="A0A1W1V3X1"/>
<dbReference type="EMBL" id="FWWV01000044">
    <property type="protein sequence ID" value="SMB88008.1"/>
    <property type="molecule type" value="Genomic_DNA"/>
</dbReference>
<protein>
    <recommendedName>
        <fullName evidence="1">DUF7666 domain-containing protein</fullName>
    </recommendedName>
</protein>
<accession>A0A1W1V3X1</accession>
<dbReference type="RefSeq" id="WP_418889035.1">
    <property type="nucleotide sequence ID" value="NZ_FWWV01000044.1"/>
</dbReference>
<organism evidence="2 3">
    <name type="scientific">Pasteurella testudinis DSM 23072</name>
    <dbReference type="NCBI Taxonomy" id="1122938"/>
    <lineage>
        <taxon>Bacteria</taxon>
        <taxon>Pseudomonadati</taxon>
        <taxon>Pseudomonadota</taxon>
        <taxon>Gammaproteobacteria</taxon>
        <taxon>Pasteurellales</taxon>
        <taxon>Pasteurellaceae</taxon>
        <taxon>Pasteurella</taxon>
    </lineage>
</organism>
<feature type="non-terminal residue" evidence="2">
    <location>
        <position position="41"/>
    </location>
</feature>
<keyword evidence="3" id="KW-1185">Reference proteome</keyword>
<evidence type="ECO:0000313" key="2">
    <source>
        <dbReference type="EMBL" id="SMB88008.1"/>
    </source>
</evidence>